<gene>
    <name evidence="1" type="ORF">PNOK_0416200</name>
</gene>
<dbReference type="AlphaFoldDB" id="A0A286UI83"/>
<protein>
    <submittedName>
        <fullName evidence="1">3-5 exonuclease and kh-i domain-containing</fullName>
    </submittedName>
</protein>
<evidence type="ECO:0000313" key="1">
    <source>
        <dbReference type="EMBL" id="PAV19229.1"/>
    </source>
</evidence>
<dbReference type="OrthoDB" id="26838at2759"/>
<dbReference type="InterPro" id="IPR036397">
    <property type="entry name" value="RNaseH_sf"/>
</dbReference>
<keyword evidence="1" id="KW-0269">Exonuclease</keyword>
<dbReference type="STRING" id="2282107.A0A286UI83"/>
<dbReference type="EMBL" id="NBII01000004">
    <property type="protein sequence ID" value="PAV19229.1"/>
    <property type="molecule type" value="Genomic_DNA"/>
</dbReference>
<accession>A0A286UI83</accession>
<dbReference type="PANTHER" id="PTHR43040">
    <property type="entry name" value="RIBONUCLEASE D"/>
    <property type="match status" value="1"/>
</dbReference>
<dbReference type="GO" id="GO:0003676">
    <property type="term" value="F:nucleic acid binding"/>
    <property type="evidence" value="ECO:0007669"/>
    <property type="project" value="InterPro"/>
</dbReference>
<dbReference type="PANTHER" id="PTHR43040:SF1">
    <property type="entry name" value="RIBONUCLEASE D"/>
    <property type="match status" value="1"/>
</dbReference>
<evidence type="ECO:0000313" key="2">
    <source>
        <dbReference type="Proteomes" id="UP000217199"/>
    </source>
</evidence>
<dbReference type="GO" id="GO:0004527">
    <property type="term" value="F:exonuclease activity"/>
    <property type="evidence" value="ECO:0007669"/>
    <property type="project" value="UniProtKB-KW"/>
</dbReference>
<keyword evidence="1" id="KW-0540">Nuclease</keyword>
<keyword evidence="1" id="KW-0378">Hydrolase</keyword>
<sequence>MYTLCTTLESVKLASQVFSASEYVILDCEGRELGTRAGALSLVCLGDPEGRNVFIYDILSLPPEALQLLFSEVLDTVDSDSTKRKIKVVWDGRMDYSELFFGHNYSLDHTLDLQLIDVSTRALRGESDNSRLRRICRRDFPWPKVMKLQLEGVYVLNSMDSALREHCVVSAPPKSDVVKTMHRNGNSNFWMKRPLSPVLLNYAADDIRRIAALYRRFLGLGYLNQSRLSTFLERSNRYDTDCRLRGRPDQQDKFQFNPYLPLGSLEGPVSAESSSQCTKCFRSLAMSHFPYYATRKEVHDGRYIGAKNSRPGYSVCTIRNFMYHIFSDMSFQ</sequence>
<dbReference type="Gene3D" id="3.30.420.10">
    <property type="entry name" value="Ribonuclease H-like superfamily/Ribonuclease H"/>
    <property type="match status" value="1"/>
</dbReference>
<comment type="caution">
    <text evidence="1">The sequence shown here is derived from an EMBL/GenBank/DDBJ whole genome shotgun (WGS) entry which is preliminary data.</text>
</comment>
<dbReference type="SUPFAM" id="SSF53098">
    <property type="entry name" value="Ribonuclease H-like"/>
    <property type="match status" value="1"/>
</dbReference>
<keyword evidence="2" id="KW-1185">Reference proteome</keyword>
<name>A0A286UI83_9AGAM</name>
<dbReference type="InParanoid" id="A0A286UI83"/>
<dbReference type="InterPro" id="IPR012337">
    <property type="entry name" value="RNaseH-like_sf"/>
</dbReference>
<proteinExistence type="predicted"/>
<organism evidence="1 2">
    <name type="scientific">Pyrrhoderma noxium</name>
    <dbReference type="NCBI Taxonomy" id="2282107"/>
    <lineage>
        <taxon>Eukaryota</taxon>
        <taxon>Fungi</taxon>
        <taxon>Dikarya</taxon>
        <taxon>Basidiomycota</taxon>
        <taxon>Agaricomycotina</taxon>
        <taxon>Agaricomycetes</taxon>
        <taxon>Hymenochaetales</taxon>
        <taxon>Hymenochaetaceae</taxon>
        <taxon>Pyrrhoderma</taxon>
    </lineage>
</organism>
<reference evidence="1 2" key="1">
    <citation type="journal article" date="2017" name="Mol. Ecol.">
        <title>Comparative and population genomic landscape of Phellinus noxius: A hypervariable fungus causing root rot in trees.</title>
        <authorList>
            <person name="Chung C.L."/>
            <person name="Lee T.J."/>
            <person name="Akiba M."/>
            <person name="Lee H.H."/>
            <person name="Kuo T.H."/>
            <person name="Liu D."/>
            <person name="Ke H.M."/>
            <person name="Yokoi T."/>
            <person name="Roa M.B."/>
            <person name="Lu M.J."/>
            <person name="Chang Y.Y."/>
            <person name="Ann P.J."/>
            <person name="Tsai J.N."/>
            <person name="Chen C.Y."/>
            <person name="Tzean S.S."/>
            <person name="Ota Y."/>
            <person name="Hattori T."/>
            <person name="Sahashi N."/>
            <person name="Liou R.F."/>
            <person name="Kikuchi T."/>
            <person name="Tsai I.J."/>
        </authorList>
    </citation>
    <scope>NUCLEOTIDE SEQUENCE [LARGE SCALE GENOMIC DNA]</scope>
    <source>
        <strain evidence="1 2">FFPRI411160</strain>
    </source>
</reference>
<dbReference type="Proteomes" id="UP000217199">
    <property type="component" value="Unassembled WGS sequence"/>
</dbReference>